<accession>A0A1G8G4P8</accession>
<protein>
    <submittedName>
        <fullName evidence="1">Uncharacterized protein</fullName>
    </submittedName>
</protein>
<proteinExistence type="predicted"/>
<dbReference type="AlphaFoldDB" id="A0A1G8G4P8"/>
<dbReference type="EMBL" id="FNDU01000003">
    <property type="protein sequence ID" value="SDH89236.1"/>
    <property type="molecule type" value="Genomic_DNA"/>
</dbReference>
<gene>
    <name evidence="1" type="ORF">SAMN05216352_103219</name>
</gene>
<evidence type="ECO:0000313" key="1">
    <source>
        <dbReference type="EMBL" id="SDH89236.1"/>
    </source>
</evidence>
<name>A0A1G8G4P8_9BACI</name>
<reference evidence="1 2" key="1">
    <citation type="submission" date="2016-10" db="EMBL/GenBank/DDBJ databases">
        <authorList>
            <person name="de Groot N.N."/>
        </authorList>
    </citation>
    <scope>NUCLEOTIDE SEQUENCE [LARGE SCALE GENOMIC DNA]</scope>
    <source>
        <strain evidence="2">P4B,CCM 7963,CECT 7998,DSM 25260,IBRC-M 10614,KCTC 13821</strain>
    </source>
</reference>
<dbReference type="STRING" id="930129.SAMN05216352_103219"/>
<sequence length="46" mass="5132">MIQKTGRQFAVQEVEVVLDEIESQNFETVVRLMNKAGDLGLLAHSS</sequence>
<organism evidence="1 2">
    <name type="scientific">Alteribacillus bidgolensis</name>
    <dbReference type="NCBI Taxonomy" id="930129"/>
    <lineage>
        <taxon>Bacteria</taxon>
        <taxon>Bacillati</taxon>
        <taxon>Bacillota</taxon>
        <taxon>Bacilli</taxon>
        <taxon>Bacillales</taxon>
        <taxon>Bacillaceae</taxon>
        <taxon>Alteribacillus</taxon>
    </lineage>
</organism>
<keyword evidence="2" id="KW-1185">Reference proteome</keyword>
<dbReference type="Proteomes" id="UP000199017">
    <property type="component" value="Unassembled WGS sequence"/>
</dbReference>
<evidence type="ECO:0000313" key="2">
    <source>
        <dbReference type="Proteomes" id="UP000199017"/>
    </source>
</evidence>